<feature type="compositionally biased region" description="Low complexity" evidence="6">
    <location>
        <begin position="559"/>
        <end position="583"/>
    </location>
</feature>
<dbReference type="GO" id="GO:0000155">
    <property type="term" value="F:phosphorelay sensor kinase activity"/>
    <property type="evidence" value="ECO:0007669"/>
    <property type="project" value="InterPro"/>
</dbReference>
<comment type="caution">
    <text evidence="8">The sequence shown here is derived from an EMBL/GenBank/DDBJ whole genome shotgun (WGS) entry which is preliminary data.</text>
</comment>
<dbReference type="SUPFAM" id="SSF55874">
    <property type="entry name" value="ATPase domain of HSP90 chaperone/DNA topoisomerase II/histidine kinase"/>
    <property type="match status" value="1"/>
</dbReference>
<dbReference type="InterPro" id="IPR036097">
    <property type="entry name" value="HisK_dim/P_sf"/>
</dbReference>
<keyword evidence="4" id="KW-0808">Transferase</keyword>
<dbReference type="EMBL" id="VWRR01000005">
    <property type="protein sequence ID" value="KAF6003740.1"/>
    <property type="molecule type" value="Genomic_DNA"/>
</dbReference>
<feature type="region of interest" description="Disordered" evidence="6">
    <location>
        <begin position="106"/>
        <end position="158"/>
    </location>
</feature>
<name>A0A7J7ILX7_9RHOD</name>
<evidence type="ECO:0000256" key="6">
    <source>
        <dbReference type="SAM" id="MobiDB-lite"/>
    </source>
</evidence>
<keyword evidence="5" id="KW-0418">Kinase</keyword>
<feature type="compositionally biased region" description="Polar residues" evidence="6">
    <location>
        <begin position="116"/>
        <end position="133"/>
    </location>
</feature>
<sequence length="909" mass="98575">MSGGGGAGDRHASPVVCITTLYSHVGAFLRANCVMRVHCPLAWSCVLSIDGKKLLDEHTVRLSRDASRVSYFTAAGRRTQRQRSQRRARLPALDDTGLLERVRCGLKPSSSSSSSGQPNENSKNEEWLTNSSAEVEGAQRGKGRKRTSRSRRSRAEVRLEQPLVTSDHEHIVEATSASSEEHVRSVVAESTLPQCSREFMQLCRAQFEVLASILGATQCALCVRREAPDGSLEFVPLCVHPEAQTVWVVGAAPGSRPLAGPAALPGGVAAGHLLPEYPFIYLNEDTASQLADGGLSAPLLDGNNVVGMLAVWRERGQDRPRDGRIADAERSRWSEGECKQLVSVAKTLALALILDQRHRQQQPSPARSRVRTNDPQPSYDDKGRQASRAEPAVFTPLASERADTAADGAHLEFRRLHRLDMSVPTRLSKSVSVWTGEQSQLANSNAMDAQRAREGAMLAQVRDILGNILHQAKSPITALRTFGKLLLRRLPPGDVNRDLARDIIVQCERLNELLSPLDTVTQHVAQLPPPFESESMSKRSGAGATMSWPMRTAAIDTNPSTVPSLPPQSLLLPSSTSSSPPKMSSKRRSDFGAATTPASDPGAGNIQHRRLHLCWMNDIVRPLLGTATALAIEHGVELRGRLDHVPAILADGFALREAISNVLENAIKYTGMVRPGRRGRLVYLWIQLVSLAGSGRSPVASEVSALAPARRDSAPMNDASERDQVAVALFVGDTGPGIPRRELKRIWERGYRGRRTFHGAVASSRLLSPSSTAETITNKPLNANAQTSIDDSIATLSSCSEWTPESESDSAPHGLGLYLTRQLVENMGGIVVLQSPWPHPERARDPPGISGSATDLDWAANILPQCVAPPEQMNVYVKAPPLQPANATWRRAHQRGTLVGIVFQRAISA</sequence>
<proteinExistence type="predicted"/>
<comment type="catalytic activity">
    <reaction evidence="1">
        <text>ATP + protein L-histidine = ADP + protein N-phospho-L-histidine.</text>
        <dbReference type="EC" id="2.7.13.3"/>
    </reaction>
</comment>
<protein>
    <recommendedName>
        <fullName evidence="2">histidine kinase</fullName>
        <ecNumber evidence="2">2.7.13.3</ecNumber>
    </recommendedName>
</protein>
<dbReference type="SUPFAM" id="SSF47384">
    <property type="entry name" value="Homodimeric domain of signal transducing histidine kinase"/>
    <property type="match status" value="1"/>
</dbReference>
<evidence type="ECO:0000313" key="9">
    <source>
        <dbReference type="Proteomes" id="UP000530660"/>
    </source>
</evidence>
<evidence type="ECO:0000259" key="7">
    <source>
        <dbReference type="SMART" id="SM00387"/>
    </source>
</evidence>
<gene>
    <name evidence="8" type="ORF">F1559_000380</name>
</gene>
<evidence type="ECO:0000313" key="8">
    <source>
        <dbReference type="EMBL" id="KAF6003740.1"/>
    </source>
</evidence>
<feature type="domain" description="Histidine kinase/HSP90-like ATPase" evidence="7">
    <location>
        <begin position="650"/>
        <end position="862"/>
    </location>
</feature>
<feature type="compositionally biased region" description="Basic residues" evidence="6">
    <location>
        <begin position="141"/>
        <end position="152"/>
    </location>
</feature>
<dbReference type="Proteomes" id="UP000530660">
    <property type="component" value="Unassembled WGS sequence"/>
</dbReference>
<evidence type="ECO:0000256" key="5">
    <source>
        <dbReference type="ARBA" id="ARBA00022777"/>
    </source>
</evidence>
<reference evidence="8 9" key="1">
    <citation type="journal article" date="2020" name="J. Phycol.">
        <title>Comparative genome analysis reveals Cyanidiococcus gen. nov., a new extremophilic red algal genus sister to Cyanidioschyzon (Cyanidioschyzonaceae, Rhodophyta).</title>
        <authorList>
            <person name="Liu S.-L."/>
            <person name="Chiang Y.-R."/>
            <person name="Yoon H.S."/>
            <person name="Fu H.-Y."/>
        </authorList>
    </citation>
    <scope>NUCLEOTIDE SEQUENCE [LARGE SCALE GENOMIC DNA]</scope>
    <source>
        <strain evidence="8 9">THAL066</strain>
    </source>
</reference>
<dbReference type="PANTHER" id="PTHR45436:SF5">
    <property type="entry name" value="SENSOR HISTIDINE KINASE TRCS"/>
    <property type="match status" value="1"/>
</dbReference>
<accession>A0A7J7ILX7</accession>
<dbReference type="Gene3D" id="3.30.565.10">
    <property type="entry name" value="Histidine kinase-like ATPase, C-terminal domain"/>
    <property type="match status" value="1"/>
</dbReference>
<dbReference type="OrthoDB" id="1519at2759"/>
<dbReference type="AlphaFoldDB" id="A0A7J7ILX7"/>
<feature type="region of interest" description="Disordered" evidence="6">
    <location>
        <begin position="555"/>
        <end position="604"/>
    </location>
</feature>
<evidence type="ECO:0000256" key="2">
    <source>
        <dbReference type="ARBA" id="ARBA00012438"/>
    </source>
</evidence>
<dbReference type="InterPro" id="IPR003594">
    <property type="entry name" value="HATPase_dom"/>
</dbReference>
<dbReference type="InterPro" id="IPR003661">
    <property type="entry name" value="HisK_dim/P_dom"/>
</dbReference>
<evidence type="ECO:0000256" key="1">
    <source>
        <dbReference type="ARBA" id="ARBA00000085"/>
    </source>
</evidence>
<organism evidence="8 9">
    <name type="scientific">Cyanidiococcus yangmingshanensis</name>
    <dbReference type="NCBI Taxonomy" id="2690220"/>
    <lineage>
        <taxon>Eukaryota</taxon>
        <taxon>Rhodophyta</taxon>
        <taxon>Bangiophyceae</taxon>
        <taxon>Cyanidiales</taxon>
        <taxon>Cyanidiaceae</taxon>
        <taxon>Cyanidiococcus</taxon>
    </lineage>
</organism>
<dbReference type="InterPro" id="IPR050428">
    <property type="entry name" value="TCS_sensor_his_kinase"/>
</dbReference>
<dbReference type="CDD" id="cd00082">
    <property type="entry name" value="HisKA"/>
    <property type="match status" value="1"/>
</dbReference>
<evidence type="ECO:0000256" key="4">
    <source>
        <dbReference type="ARBA" id="ARBA00022679"/>
    </source>
</evidence>
<keyword evidence="9" id="KW-1185">Reference proteome</keyword>
<feature type="region of interest" description="Disordered" evidence="6">
    <location>
        <begin position="356"/>
        <end position="389"/>
    </location>
</feature>
<keyword evidence="3" id="KW-0597">Phosphoprotein</keyword>
<dbReference type="PANTHER" id="PTHR45436">
    <property type="entry name" value="SENSOR HISTIDINE KINASE YKOH"/>
    <property type="match status" value="1"/>
</dbReference>
<dbReference type="EC" id="2.7.13.3" evidence="2"/>
<dbReference type="SMART" id="SM00387">
    <property type="entry name" value="HATPase_c"/>
    <property type="match status" value="1"/>
</dbReference>
<dbReference type="InterPro" id="IPR036890">
    <property type="entry name" value="HATPase_C_sf"/>
</dbReference>
<evidence type="ECO:0000256" key="3">
    <source>
        <dbReference type="ARBA" id="ARBA00022553"/>
    </source>
</evidence>